<dbReference type="CDD" id="cd03024">
    <property type="entry name" value="DsbA_FrnE"/>
    <property type="match status" value="1"/>
</dbReference>
<reference evidence="2 3" key="1">
    <citation type="submission" date="2018-03" db="EMBL/GenBank/DDBJ databases">
        <title>Genomic Encyclopedia of Archaeal and Bacterial Type Strains, Phase II (KMG-II): from individual species to whole genera.</title>
        <authorList>
            <person name="Goeker M."/>
        </authorList>
    </citation>
    <scope>NUCLEOTIDE SEQUENCE [LARGE SCALE GENOMIC DNA]</scope>
    <source>
        <strain evidence="2 3">DSM 43146</strain>
    </source>
</reference>
<dbReference type="PANTHER" id="PTHR13887:SF41">
    <property type="entry name" value="THIOREDOXIN SUPERFAMILY PROTEIN"/>
    <property type="match status" value="1"/>
</dbReference>
<gene>
    <name evidence="2" type="ORF">CLV67_13925</name>
</gene>
<dbReference type="InterPro" id="IPR001853">
    <property type="entry name" value="DSBA-like_thioredoxin_dom"/>
</dbReference>
<keyword evidence="2" id="KW-0413">Isomerase</keyword>
<evidence type="ECO:0000259" key="1">
    <source>
        <dbReference type="Pfam" id="PF01323"/>
    </source>
</evidence>
<protein>
    <submittedName>
        <fullName evidence="2">Putative DsbA family dithiol-disulfide isomerase</fullName>
    </submittedName>
</protein>
<comment type="caution">
    <text evidence="2">The sequence shown here is derived from an EMBL/GenBank/DDBJ whole genome shotgun (WGS) entry which is preliminary data.</text>
</comment>
<organism evidence="2 3">
    <name type="scientific">Actinoplanes italicus</name>
    <dbReference type="NCBI Taxonomy" id="113567"/>
    <lineage>
        <taxon>Bacteria</taxon>
        <taxon>Bacillati</taxon>
        <taxon>Actinomycetota</taxon>
        <taxon>Actinomycetes</taxon>
        <taxon>Micromonosporales</taxon>
        <taxon>Micromonosporaceae</taxon>
        <taxon>Actinoplanes</taxon>
    </lineage>
</organism>
<feature type="domain" description="DSBA-like thioredoxin" evidence="1">
    <location>
        <begin position="5"/>
        <end position="206"/>
    </location>
</feature>
<keyword evidence="3" id="KW-1185">Reference proteome</keyword>
<evidence type="ECO:0000313" key="2">
    <source>
        <dbReference type="EMBL" id="PRX08638.1"/>
    </source>
</evidence>
<dbReference type="InterPro" id="IPR036249">
    <property type="entry name" value="Thioredoxin-like_sf"/>
</dbReference>
<dbReference type="Gene3D" id="3.40.30.10">
    <property type="entry name" value="Glutaredoxin"/>
    <property type="match status" value="1"/>
</dbReference>
<dbReference type="RefSeq" id="WP_239166951.1">
    <property type="nucleotide sequence ID" value="NZ_BOMO01000179.1"/>
</dbReference>
<dbReference type="EMBL" id="PVMZ01000039">
    <property type="protein sequence ID" value="PRX08638.1"/>
    <property type="molecule type" value="Genomic_DNA"/>
</dbReference>
<dbReference type="GO" id="GO:0016491">
    <property type="term" value="F:oxidoreductase activity"/>
    <property type="evidence" value="ECO:0007669"/>
    <property type="project" value="InterPro"/>
</dbReference>
<proteinExistence type="predicted"/>
<accession>A0A2T0JM02</accession>
<dbReference type="Pfam" id="PF01323">
    <property type="entry name" value="DSBA"/>
    <property type="match status" value="1"/>
</dbReference>
<evidence type="ECO:0000313" key="3">
    <source>
        <dbReference type="Proteomes" id="UP000239415"/>
    </source>
</evidence>
<dbReference type="Proteomes" id="UP000239415">
    <property type="component" value="Unassembled WGS sequence"/>
</dbReference>
<sequence length="213" mass="23090">MSIRIDVWSDVVCPWCYIGKRRLETALDRFEHADEVTVTWHSFQLDPTIPAGHREPVQEMLAKKIGAPASQVRAMTHQVTQLAEAEGLSYDLGNAISVNTRDAHRVAHLAGQHGLGTEMHEALLKAHLSDAAVVDDPDTLIRLATEVGVPADEAGDVVRGTKYSAEVDADISTARKIGVSGVPFFMLNEKYGISGAQPAESFLGALRKVHAES</sequence>
<dbReference type="SUPFAM" id="SSF52833">
    <property type="entry name" value="Thioredoxin-like"/>
    <property type="match status" value="1"/>
</dbReference>
<dbReference type="AlphaFoldDB" id="A0A2T0JM02"/>
<dbReference type="GO" id="GO:0016853">
    <property type="term" value="F:isomerase activity"/>
    <property type="evidence" value="ECO:0007669"/>
    <property type="project" value="UniProtKB-KW"/>
</dbReference>
<dbReference type="PANTHER" id="PTHR13887">
    <property type="entry name" value="GLUTATHIONE S-TRANSFERASE KAPPA"/>
    <property type="match status" value="1"/>
</dbReference>
<name>A0A2T0JM02_9ACTN</name>